<proteinExistence type="predicted"/>
<comment type="caution">
    <text evidence="1">The sequence shown here is derived from an EMBL/GenBank/DDBJ whole genome shotgun (WGS) entry which is preliminary data.</text>
</comment>
<dbReference type="InterPro" id="IPR053913">
    <property type="entry name" value="NADAR-DarT1"/>
</dbReference>
<accession>A0A6I4UGD3</accession>
<dbReference type="OrthoDB" id="3255715at2"/>
<dbReference type="Pfam" id="PF22397">
    <property type="entry name" value="NADAR-DarT1"/>
    <property type="match status" value="1"/>
</dbReference>
<dbReference type="RefSeq" id="WP_160760282.1">
    <property type="nucleotide sequence ID" value="NZ_BAAADZ010000002.1"/>
</dbReference>
<organism evidence="1 2">
    <name type="scientific">Erythrobacter ramosus</name>
    <dbReference type="NCBI Taxonomy" id="35811"/>
    <lineage>
        <taxon>Bacteria</taxon>
        <taxon>Pseudomonadati</taxon>
        <taxon>Pseudomonadota</taxon>
        <taxon>Alphaproteobacteria</taxon>
        <taxon>Sphingomonadales</taxon>
        <taxon>Erythrobacteraceae</taxon>
        <taxon>Erythrobacter/Porphyrobacter group</taxon>
        <taxon>Erythrobacter</taxon>
    </lineage>
</organism>
<dbReference type="AlphaFoldDB" id="A0A6I4UGD3"/>
<protein>
    <submittedName>
        <fullName evidence="1">Uncharacterized protein</fullName>
    </submittedName>
</protein>
<sequence>MAKRPIFVPMLDGKRLVLERYVDFQWHSGFAKSQKQKSIRSLHEMALLEYGVKNPLEVSSKSEDPLGVALSSFNLKFVTKKGRILTVESAFQGSKVFELGGPFLDIFDFSPIDAKRDARLKSHGQLTKFSFFGVDWDLEPKTAFYDWLYINALIKNENLIAMVISRDGFTDIEFNPEKSINCQARSAALFCALYHTDRLDFVLQSRENFISMYAGRVSDPHKPEQVRFLV</sequence>
<dbReference type="EMBL" id="WTYB01000001">
    <property type="protein sequence ID" value="MXP38211.1"/>
    <property type="molecule type" value="Genomic_DNA"/>
</dbReference>
<name>A0A6I4UGD3_9SPHN</name>
<evidence type="ECO:0000313" key="1">
    <source>
        <dbReference type="EMBL" id="MXP38211.1"/>
    </source>
</evidence>
<reference evidence="1 2" key="1">
    <citation type="submission" date="2019-12" db="EMBL/GenBank/DDBJ databases">
        <title>Genomic-based taxomic classification of the family Erythrobacteraceae.</title>
        <authorList>
            <person name="Xu L."/>
        </authorList>
    </citation>
    <scope>NUCLEOTIDE SEQUENCE [LARGE SCALE GENOMIC DNA]</scope>
    <source>
        <strain evidence="1 2">JCM 10282</strain>
    </source>
</reference>
<dbReference type="Proteomes" id="UP000430021">
    <property type="component" value="Unassembled WGS sequence"/>
</dbReference>
<evidence type="ECO:0000313" key="2">
    <source>
        <dbReference type="Proteomes" id="UP000430021"/>
    </source>
</evidence>
<gene>
    <name evidence="1" type="ORF">GRI59_06230</name>
</gene>